<dbReference type="InterPro" id="IPR003673">
    <property type="entry name" value="CoA-Trfase_fam_III"/>
</dbReference>
<dbReference type="AlphaFoldDB" id="A0A562LLV7"/>
<comment type="caution">
    <text evidence="3">The sequence shown here is derived from an EMBL/GenBank/DDBJ whole genome shotgun (WGS) entry which is preliminary data.</text>
</comment>
<protein>
    <submittedName>
        <fullName evidence="3">CoA transferase family III</fullName>
    </submittedName>
</protein>
<dbReference type="GO" id="GO:0016740">
    <property type="term" value="F:transferase activity"/>
    <property type="evidence" value="ECO:0007669"/>
    <property type="project" value="UniProtKB-KW"/>
</dbReference>
<dbReference type="EMBL" id="VLKL01000003">
    <property type="protein sequence ID" value="TWI08598.1"/>
    <property type="molecule type" value="Genomic_DNA"/>
</dbReference>
<dbReference type="PANTHER" id="PTHR48228">
    <property type="entry name" value="SUCCINYL-COA--D-CITRAMALATE COA-TRANSFERASE"/>
    <property type="match status" value="1"/>
</dbReference>
<reference evidence="3 4" key="1">
    <citation type="journal article" date="2015" name="Stand. Genomic Sci.">
        <title>Genomic Encyclopedia of Bacterial and Archaeal Type Strains, Phase III: the genomes of soil and plant-associated and newly described type strains.</title>
        <authorList>
            <person name="Whitman W.B."/>
            <person name="Woyke T."/>
            <person name="Klenk H.P."/>
            <person name="Zhou Y."/>
            <person name="Lilburn T.G."/>
            <person name="Beck B.J."/>
            <person name="De Vos P."/>
            <person name="Vandamme P."/>
            <person name="Eisen J.A."/>
            <person name="Garrity G."/>
            <person name="Hugenholtz P."/>
            <person name="Kyrpides N.C."/>
        </authorList>
    </citation>
    <scope>NUCLEOTIDE SEQUENCE [LARGE SCALE GENOMIC DNA]</scope>
    <source>
        <strain evidence="3 4">CGMCC 1.10947</strain>
    </source>
</reference>
<keyword evidence="4" id="KW-1185">Reference proteome</keyword>
<dbReference type="InterPro" id="IPR050509">
    <property type="entry name" value="CoA-transferase_III"/>
</dbReference>
<organism evidence="3 4">
    <name type="scientific">Bradyrhizobium daqingense</name>
    <dbReference type="NCBI Taxonomy" id="993502"/>
    <lineage>
        <taxon>Bacteria</taxon>
        <taxon>Pseudomonadati</taxon>
        <taxon>Pseudomonadota</taxon>
        <taxon>Alphaproteobacteria</taxon>
        <taxon>Hyphomicrobiales</taxon>
        <taxon>Nitrobacteraceae</taxon>
        <taxon>Bradyrhizobium</taxon>
    </lineage>
</organism>
<keyword evidence="1 3" id="KW-0808">Transferase</keyword>
<evidence type="ECO:0000313" key="4">
    <source>
        <dbReference type="Proteomes" id="UP000317176"/>
    </source>
</evidence>
<sequence>MAGPLEGLKVLDIATIIAAPFAATLLADYGADVLKLEMPGQGDGVRSFPPFKDGKPLWWKAANRNKKLATLDLRTPDGLALFKELLPRFDVLIENFRPGTLDRWGLSKEMLWSIQPRLVILRTTAFGQDGPCRDRPGDSVFQRPRSKGLPNAR</sequence>
<dbReference type="SUPFAM" id="SSF89796">
    <property type="entry name" value="CoA-transferase family III (CaiB/BaiF)"/>
    <property type="match status" value="1"/>
</dbReference>
<proteinExistence type="predicted"/>
<evidence type="ECO:0000256" key="2">
    <source>
        <dbReference type="SAM" id="MobiDB-lite"/>
    </source>
</evidence>
<dbReference type="PANTHER" id="PTHR48228:SF6">
    <property type="entry name" value="L-CARNITINE COA-TRANSFERASE"/>
    <property type="match status" value="1"/>
</dbReference>
<dbReference type="Gene3D" id="3.40.50.10540">
    <property type="entry name" value="Crotonobetainyl-coa:carnitine coa-transferase, domain 1"/>
    <property type="match status" value="1"/>
</dbReference>
<dbReference type="InterPro" id="IPR023606">
    <property type="entry name" value="CoA-Trfase_III_dom_1_sf"/>
</dbReference>
<dbReference type="Pfam" id="PF02515">
    <property type="entry name" value="CoA_transf_3"/>
    <property type="match status" value="1"/>
</dbReference>
<name>A0A562LLV7_9BRAD</name>
<feature type="region of interest" description="Disordered" evidence="2">
    <location>
        <begin position="130"/>
        <end position="153"/>
    </location>
</feature>
<evidence type="ECO:0000256" key="1">
    <source>
        <dbReference type="ARBA" id="ARBA00022679"/>
    </source>
</evidence>
<evidence type="ECO:0000313" key="3">
    <source>
        <dbReference type="EMBL" id="TWI08598.1"/>
    </source>
</evidence>
<dbReference type="Proteomes" id="UP000317176">
    <property type="component" value="Unassembled WGS sequence"/>
</dbReference>
<gene>
    <name evidence="3" type="ORF">IQ17_01418</name>
</gene>
<accession>A0A562LLV7</accession>